<protein>
    <submittedName>
        <fullName evidence="5">Midasin</fullName>
    </submittedName>
</protein>
<dbReference type="EMBL" id="PGGS01001498">
    <property type="protein sequence ID" value="PNH00323.1"/>
    <property type="molecule type" value="Genomic_DNA"/>
</dbReference>
<accession>A0A2J7ZJ81</accession>
<evidence type="ECO:0000313" key="6">
    <source>
        <dbReference type="Proteomes" id="UP000236333"/>
    </source>
</evidence>
<feature type="compositionally biased region" description="Low complexity" evidence="3">
    <location>
        <begin position="452"/>
        <end position="471"/>
    </location>
</feature>
<dbReference type="GO" id="GO:0030687">
    <property type="term" value="C:preribosome, large subunit precursor"/>
    <property type="evidence" value="ECO:0007669"/>
    <property type="project" value="TreeGrafter"/>
</dbReference>
<organism evidence="5 6">
    <name type="scientific">Tetrabaena socialis</name>
    <dbReference type="NCBI Taxonomy" id="47790"/>
    <lineage>
        <taxon>Eukaryota</taxon>
        <taxon>Viridiplantae</taxon>
        <taxon>Chlorophyta</taxon>
        <taxon>core chlorophytes</taxon>
        <taxon>Chlorophyceae</taxon>
        <taxon>CS clade</taxon>
        <taxon>Chlamydomonadales</taxon>
        <taxon>Tetrabaenaceae</taxon>
        <taxon>Tetrabaena</taxon>
    </lineage>
</organism>
<dbReference type="AlphaFoldDB" id="A0A2J7ZJ81"/>
<dbReference type="Proteomes" id="UP000236333">
    <property type="component" value="Unassembled WGS sequence"/>
</dbReference>
<dbReference type="PANTHER" id="PTHR48103:SF2">
    <property type="entry name" value="MIDASIN"/>
    <property type="match status" value="1"/>
</dbReference>
<keyword evidence="1" id="KW-0547">Nucleotide-binding</keyword>
<proteinExistence type="predicted"/>
<feature type="region of interest" description="Disordered" evidence="3">
    <location>
        <begin position="508"/>
        <end position="531"/>
    </location>
</feature>
<dbReference type="GO" id="GO:0000055">
    <property type="term" value="P:ribosomal large subunit export from nucleus"/>
    <property type="evidence" value="ECO:0007669"/>
    <property type="project" value="TreeGrafter"/>
</dbReference>
<keyword evidence="6" id="KW-1185">Reference proteome</keyword>
<gene>
    <name evidence="5" type="ORF">TSOC_013864</name>
</gene>
<feature type="region of interest" description="Disordered" evidence="3">
    <location>
        <begin position="309"/>
        <end position="357"/>
    </location>
</feature>
<sequence length="652" mass="69161">STSSSASSSSPYRAAGPLVLLPPPPLIRLVPLMRREALSRRPPRLYPGPFGGTRSPLVARRPTPAAPIAITARTGLIPSMPAASSPAHLLLLLLAPTAAVTTCGCHQLQQAPADGLRAQQGREVGAATPGGPGTCTRQQRLQQLARGGRGAGGRTRRSGGGGVSCRLLLVERPLLADTLAGAHAPRQRPVFIFRDGPATTAAKMGSPLLLEAFNAPSQAVTERLNSLLEAERSFAVPEDVTMTAAAGGGPGATIGVAPQLQVFATVHSNDAGSCTGISPASRSRFTIIYTAPYSDADIRTIAEQMAQDEVNEVTGESSAEGRHGKRGDQSVLEPADDDASEDAGSKGGSRRAVRSPSAARVAKAVMEMRDVAHGACGHASELPQLRAWLRLAVRLTRGSSAAVVPVKLKLAVLRAARLTYLCGAGEAAQQEVVRDWWAARGKRRHHRRQRTRQAGQRRAALQQATARQQHTPHPPRATVLSGSCSLHLRGPAASAAARGLLPLASRRRRRPLASRASASASAAEHRQRRRPAAGALPLKQQLLLLLLLLYGLLLRAVQPDAALARQLHVRVRVRAPLRRRPRLLQLLLLRRRRRPARRLLLLLLLLQLLLHQLLLRGTLACGGAEPLLLLVPAETPRESAAAAAAAVDASGR</sequence>
<dbReference type="InterPro" id="IPR011704">
    <property type="entry name" value="ATPase_dyneun-rel_AAA"/>
</dbReference>
<dbReference type="InterPro" id="IPR027417">
    <property type="entry name" value="P-loop_NTPase"/>
</dbReference>
<feature type="region of interest" description="Disordered" evidence="3">
    <location>
        <begin position="440"/>
        <end position="477"/>
    </location>
</feature>
<feature type="non-terminal residue" evidence="5">
    <location>
        <position position="652"/>
    </location>
</feature>
<feature type="compositionally biased region" description="Basic and acidic residues" evidence="3">
    <location>
        <begin position="319"/>
        <end position="328"/>
    </location>
</feature>
<name>A0A2J7ZJ81_9CHLO</name>
<reference evidence="5 6" key="1">
    <citation type="journal article" date="2017" name="Mol. Biol. Evol.">
        <title>The 4-celled Tetrabaena socialis nuclear genome reveals the essential components for genetic control of cell number at the origin of multicellularity in the volvocine lineage.</title>
        <authorList>
            <person name="Featherston J."/>
            <person name="Arakaki Y."/>
            <person name="Hanschen E.R."/>
            <person name="Ferris P.J."/>
            <person name="Michod R.E."/>
            <person name="Olson B.J.S.C."/>
            <person name="Nozaki H."/>
            <person name="Durand P.M."/>
        </authorList>
    </citation>
    <scope>NUCLEOTIDE SEQUENCE [LARGE SCALE GENOMIC DNA]</scope>
    <source>
        <strain evidence="5 6">NIES-571</strain>
    </source>
</reference>
<dbReference type="GO" id="GO:0016887">
    <property type="term" value="F:ATP hydrolysis activity"/>
    <property type="evidence" value="ECO:0007669"/>
    <property type="project" value="InterPro"/>
</dbReference>
<dbReference type="GO" id="GO:0000027">
    <property type="term" value="P:ribosomal large subunit assembly"/>
    <property type="evidence" value="ECO:0007669"/>
    <property type="project" value="TreeGrafter"/>
</dbReference>
<keyword evidence="2" id="KW-0067">ATP-binding</keyword>
<feature type="domain" description="ATPase dynein-related AAA" evidence="4">
    <location>
        <begin position="191"/>
        <end position="285"/>
    </location>
</feature>
<feature type="compositionally biased region" description="Low complexity" evidence="3">
    <location>
        <begin position="513"/>
        <end position="522"/>
    </location>
</feature>
<dbReference type="Gene3D" id="3.40.50.300">
    <property type="entry name" value="P-loop containing nucleotide triphosphate hydrolases"/>
    <property type="match status" value="1"/>
</dbReference>
<evidence type="ECO:0000256" key="2">
    <source>
        <dbReference type="ARBA" id="ARBA00022840"/>
    </source>
</evidence>
<dbReference type="GO" id="GO:0005524">
    <property type="term" value="F:ATP binding"/>
    <property type="evidence" value="ECO:0007669"/>
    <property type="project" value="UniProtKB-KW"/>
</dbReference>
<feature type="non-terminal residue" evidence="5">
    <location>
        <position position="1"/>
    </location>
</feature>
<evidence type="ECO:0000259" key="4">
    <source>
        <dbReference type="Pfam" id="PF07728"/>
    </source>
</evidence>
<evidence type="ECO:0000313" key="5">
    <source>
        <dbReference type="EMBL" id="PNH00323.1"/>
    </source>
</evidence>
<dbReference type="OrthoDB" id="422220at2759"/>
<dbReference type="PANTHER" id="PTHR48103">
    <property type="entry name" value="MIDASIN-RELATED"/>
    <property type="match status" value="1"/>
</dbReference>
<comment type="caution">
    <text evidence="5">The sequence shown here is derived from an EMBL/GenBank/DDBJ whole genome shotgun (WGS) entry which is preliminary data.</text>
</comment>
<evidence type="ECO:0000256" key="3">
    <source>
        <dbReference type="SAM" id="MobiDB-lite"/>
    </source>
</evidence>
<dbReference type="GO" id="GO:0005634">
    <property type="term" value="C:nucleus"/>
    <property type="evidence" value="ECO:0007669"/>
    <property type="project" value="TreeGrafter"/>
</dbReference>
<dbReference type="Pfam" id="PF07728">
    <property type="entry name" value="AAA_5"/>
    <property type="match status" value="1"/>
</dbReference>
<feature type="compositionally biased region" description="Basic residues" evidence="3">
    <location>
        <begin position="440"/>
        <end position="451"/>
    </location>
</feature>
<evidence type="ECO:0000256" key="1">
    <source>
        <dbReference type="ARBA" id="ARBA00022741"/>
    </source>
</evidence>
<dbReference type="SUPFAM" id="SSF52540">
    <property type="entry name" value="P-loop containing nucleoside triphosphate hydrolases"/>
    <property type="match status" value="1"/>
</dbReference>